<dbReference type="SUPFAM" id="SSF56219">
    <property type="entry name" value="DNase I-like"/>
    <property type="match status" value="1"/>
</dbReference>
<dbReference type="AlphaFoldDB" id="A0A8J5K3H9"/>
<reference evidence="1" key="1">
    <citation type="journal article" date="2021" name="Sci. Adv.">
        <title>The American lobster genome reveals insights on longevity, neural, and immune adaptations.</title>
        <authorList>
            <person name="Polinski J.M."/>
            <person name="Zimin A.V."/>
            <person name="Clark K.F."/>
            <person name="Kohn A.B."/>
            <person name="Sadowski N."/>
            <person name="Timp W."/>
            <person name="Ptitsyn A."/>
            <person name="Khanna P."/>
            <person name="Romanova D.Y."/>
            <person name="Williams P."/>
            <person name="Greenwood S.J."/>
            <person name="Moroz L.L."/>
            <person name="Walt D.R."/>
            <person name="Bodnar A.G."/>
        </authorList>
    </citation>
    <scope>NUCLEOTIDE SEQUENCE</scope>
    <source>
        <strain evidence="1">GMGI-L3</strain>
    </source>
</reference>
<feature type="non-terminal residue" evidence="1">
    <location>
        <position position="462"/>
    </location>
</feature>
<feature type="non-terminal residue" evidence="1">
    <location>
        <position position="1"/>
    </location>
</feature>
<comment type="caution">
    <text evidence="1">The sequence shown here is derived from an EMBL/GenBank/DDBJ whole genome shotgun (WGS) entry which is preliminary data.</text>
</comment>
<dbReference type="InterPro" id="IPR036691">
    <property type="entry name" value="Endo/exonu/phosph_ase_sf"/>
</dbReference>
<keyword evidence="1" id="KW-0808">Transferase</keyword>
<organism evidence="1 2">
    <name type="scientific">Homarus americanus</name>
    <name type="common">American lobster</name>
    <dbReference type="NCBI Taxonomy" id="6706"/>
    <lineage>
        <taxon>Eukaryota</taxon>
        <taxon>Metazoa</taxon>
        <taxon>Ecdysozoa</taxon>
        <taxon>Arthropoda</taxon>
        <taxon>Crustacea</taxon>
        <taxon>Multicrustacea</taxon>
        <taxon>Malacostraca</taxon>
        <taxon>Eumalacostraca</taxon>
        <taxon>Eucarida</taxon>
        <taxon>Decapoda</taxon>
        <taxon>Pleocyemata</taxon>
        <taxon>Astacidea</taxon>
        <taxon>Nephropoidea</taxon>
        <taxon>Nephropidae</taxon>
        <taxon>Homarus</taxon>
    </lineage>
</organism>
<proteinExistence type="predicted"/>
<dbReference type="EMBL" id="JAHLQT010022636">
    <property type="protein sequence ID" value="KAG7166390.1"/>
    <property type="molecule type" value="Genomic_DNA"/>
</dbReference>
<name>A0A8J5K3H9_HOMAM</name>
<keyword evidence="1" id="KW-0548">Nucleotidyltransferase</keyword>
<keyword evidence="1" id="KW-0695">RNA-directed DNA polymerase</keyword>
<accession>A0A8J5K3H9</accession>
<protein>
    <submittedName>
        <fullName evidence="1">Putative RNA-directed DNA polymerase from transposon BS-like 3</fullName>
    </submittedName>
</protein>
<keyword evidence="2" id="KW-1185">Reference proteome</keyword>
<dbReference type="Proteomes" id="UP000747542">
    <property type="component" value="Unassembled WGS sequence"/>
</dbReference>
<evidence type="ECO:0000313" key="2">
    <source>
        <dbReference type="Proteomes" id="UP000747542"/>
    </source>
</evidence>
<dbReference type="GO" id="GO:0003964">
    <property type="term" value="F:RNA-directed DNA polymerase activity"/>
    <property type="evidence" value="ECO:0007669"/>
    <property type="project" value="UniProtKB-KW"/>
</dbReference>
<gene>
    <name evidence="1" type="primary">RTase-L3</name>
    <name evidence="1" type="ORF">Hamer_G011227</name>
</gene>
<evidence type="ECO:0000313" key="1">
    <source>
        <dbReference type="EMBL" id="KAG7166390.1"/>
    </source>
</evidence>
<sequence>SNNHPDNPPDNTALFPGLLRPTGSGTLHGASTHEILPGVFKQVDLAKFLVLRTVEGKPVMGQDIFCVHKSVVAICGREPKLSTQQDGSLLVEVSCPEKSAWLRTLSEVPGAPVSCTPHSTFNQWSCSDIQRRSFWRSSKTKSVMGIPMHRFCPDHKAWLTVATTMPQESSVLVLNSAPTPDSMPPILVHMDEAGTSATPHLSSTSLPGTTKISAKYHRESSRVSGGDDPLAKMSMVESSDCYEESETYLLTSKPNFESQTLQQMSSQADHLLESSNDETLAKITLAAWTPGAGVISMDPPSREHISWCNLQAPTPKLSLNLNTCWGPHTRVPRPTSSIIMATIVQWNCRGLLAHWEELQLLLSKVSPICICLQETMNWSFLSSWQEATVVPFKKTGREGLHPLDYRPIALTSCICKLFEKMSRLDALELMLTLLTPAQDGEKSEEETKQHIALEKACGSLLP</sequence>